<keyword evidence="2" id="KW-1185">Reference proteome</keyword>
<gene>
    <name evidence="1" type="ORF">C1631_011705</name>
</gene>
<dbReference type="RefSeq" id="WP_103248378.1">
    <property type="nucleotide sequence ID" value="NZ_PPED02000002.1"/>
</dbReference>
<accession>A0A316X9Y6</accession>
<dbReference type="OrthoDB" id="9809066at2"/>
<organism evidence="1 2">
    <name type="scientific">Chryseobacterium phosphatilyticum</name>
    <dbReference type="NCBI Taxonomy" id="475075"/>
    <lineage>
        <taxon>Bacteria</taxon>
        <taxon>Pseudomonadati</taxon>
        <taxon>Bacteroidota</taxon>
        <taxon>Flavobacteriia</taxon>
        <taxon>Flavobacteriales</taxon>
        <taxon>Weeksellaceae</taxon>
        <taxon>Chryseobacterium group</taxon>
        <taxon>Chryseobacterium</taxon>
    </lineage>
</organism>
<evidence type="ECO:0000313" key="2">
    <source>
        <dbReference type="Proteomes" id="UP000236594"/>
    </source>
</evidence>
<evidence type="ECO:0000313" key="1">
    <source>
        <dbReference type="EMBL" id="PWN70615.1"/>
    </source>
</evidence>
<dbReference type="Proteomes" id="UP000236594">
    <property type="component" value="Unassembled WGS sequence"/>
</dbReference>
<dbReference type="EMBL" id="PPED02000002">
    <property type="protein sequence ID" value="PWN70615.1"/>
    <property type="molecule type" value="Genomic_DNA"/>
</dbReference>
<reference evidence="1 2" key="1">
    <citation type="submission" date="2018-04" db="EMBL/GenBank/DDBJ databases">
        <title>Draft Genome Sequence of Phosphate-Solubilizing Chryseobacterium sp. ISE14 that is a Biocontrol and Plant Growth-Promoting Rhizobacterium Isolated from Cucumber.</title>
        <authorList>
            <person name="Jeong J.-J."/>
            <person name="Sang M.K."/>
            <person name="Choi I.-G."/>
            <person name="Kim K.D."/>
        </authorList>
    </citation>
    <scope>NUCLEOTIDE SEQUENCE [LARGE SCALE GENOMIC DNA]</scope>
    <source>
        <strain evidence="1 2">ISE14</strain>
    </source>
</reference>
<dbReference type="AlphaFoldDB" id="A0A316X9Y6"/>
<proteinExistence type="predicted"/>
<evidence type="ECO:0008006" key="3">
    <source>
        <dbReference type="Google" id="ProtNLM"/>
    </source>
</evidence>
<sequence>MQFNARWKGGIDNKGFATVTNFQPVIPFSISKDWNLIMRAILPVISTSQYTPTVKFGMGDVVHSFFFSPKKPTYGIVWGVGPVLLWPTATDRTLGQGKFGMGPTAVGLTQQGKVTVGLLANHVWSVMGPGTRPNTSATFLQPFFVYGQSTAVILSSEASYNWKKRTGRFLSIWQAEKC</sequence>
<name>A0A316X9Y6_9FLAO</name>
<comment type="caution">
    <text evidence="1">The sequence shown here is derived from an EMBL/GenBank/DDBJ whole genome shotgun (WGS) entry which is preliminary data.</text>
</comment>
<protein>
    <recommendedName>
        <fullName evidence="3">Transporter</fullName>
    </recommendedName>
</protein>